<proteinExistence type="predicted"/>
<sequence length="252" mass="28284">MNDPIQQLQTEIQALQVEFHQEIQSLRTENQTLRATLTIIASATSLRPRSVLPTPTKFDGKPYRFKTWLPTINAKIAVDGQAIGDDTAKFYFVMVLPQLSDAEERGLNASIQRSLDSQLLLPDKYPEFLQATQRLAIRSAIYSSHSAPAQPRAEKMDLSAVEALNINTINVAEVTHAAYTTRAQKAGCCVRCGLQTHWVQSYPRLPQTPAAAKPPAIKHQTLWEPDEYDYHEYETSNDSSDDNCDLVRELSL</sequence>
<name>A0A6A6EA73_9PEZI</name>
<dbReference type="Proteomes" id="UP000800200">
    <property type="component" value="Unassembled WGS sequence"/>
</dbReference>
<gene>
    <name evidence="1" type="ORF">K469DRAFT_703320</name>
</gene>
<accession>A0A6A6EA73</accession>
<evidence type="ECO:0000313" key="2">
    <source>
        <dbReference type="Proteomes" id="UP000800200"/>
    </source>
</evidence>
<keyword evidence="2" id="KW-1185">Reference proteome</keyword>
<organism evidence="1 2">
    <name type="scientific">Zopfia rhizophila CBS 207.26</name>
    <dbReference type="NCBI Taxonomy" id="1314779"/>
    <lineage>
        <taxon>Eukaryota</taxon>
        <taxon>Fungi</taxon>
        <taxon>Dikarya</taxon>
        <taxon>Ascomycota</taxon>
        <taxon>Pezizomycotina</taxon>
        <taxon>Dothideomycetes</taxon>
        <taxon>Dothideomycetes incertae sedis</taxon>
        <taxon>Zopfiaceae</taxon>
        <taxon>Zopfia</taxon>
    </lineage>
</organism>
<dbReference type="AlphaFoldDB" id="A0A6A6EA73"/>
<reference evidence="1" key="1">
    <citation type="journal article" date="2020" name="Stud. Mycol.">
        <title>101 Dothideomycetes genomes: a test case for predicting lifestyles and emergence of pathogens.</title>
        <authorList>
            <person name="Haridas S."/>
            <person name="Albert R."/>
            <person name="Binder M."/>
            <person name="Bloem J."/>
            <person name="Labutti K."/>
            <person name="Salamov A."/>
            <person name="Andreopoulos B."/>
            <person name="Baker S."/>
            <person name="Barry K."/>
            <person name="Bills G."/>
            <person name="Bluhm B."/>
            <person name="Cannon C."/>
            <person name="Castanera R."/>
            <person name="Culley D."/>
            <person name="Daum C."/>
            <person name="Ezra D."/>
            <person name="Gonzalez J."/>
            <person name="Henrissat B."/>
            <person name="Kuo A."/>
            <person name="Liang C."/>
            <person name="Lipzen A."/>
            <person name="Lutzoni F."/>
            <person name="Magnuson J."/>
            <person name="Mondo S."/>
            <person name="Nolan M."/>
            <person name="Ohm R."/>
            <person name="Pangilinan J."/>
            <person name="Park H.-J."/>
            <person name="Ramirez L."/>
            <person name="Alfaro M."/>
            <person name="Sun H."/>
            <person name="Tritt A."/>
            <person name="Yoshinaga Y."/>
            <person name="Zwiers L.-H."/>
            <person name="Turgeon B."/>
            <person name="Goodwin S."/>
            <person name="Spatafora J."/>
            <person name="Crous P."/>
            <person name="Grigoriev I."/>
        </authorList>
    </citation>
    <scope>NUCLEOTIDE SEQUENCE</scope>
    <source>
        <strain evidence="1">CBS 207.26</strain>
    </source>
</reference>
<dbReference type="OrthoDB" id="3528001at2759"/>
<protein>
    <submittedName>
        <fullName evidence="1">Uncharacterized protein</fullName>
    </submittedName>
</protein>
<dbReference type="EMBL" id="ML994623">
    <property type="protein sequence ID" value="KAF2188714.1"/>
    <property type="molecule type" value="Genomic_DNA"/>
</dbReference>
<evidence type="ECO:0000313" key="1">
    <source>
        <dbReference type="EMBL" id="KAF2188714.1"/>
    </source>
</evidence>